<gene>
    <name evidence="1" type="ORF">FVB9532_00204</name>
</gene>
<comment type="caution">
    <text evidence="1">The sequence shown here is derived from an EMBL/GenBank/DDBJ whole genome shotgun (WGS) entry which is preliminary data.</text>
</comment>
<proteinExistence type="predicted"/>
<dbReference type="EMBL" id="CABVMM010000001">
    <property type="protein sequence ID" value="VVU98955.1"/>
    <property type="molecule type" value="Genomic_DNA"/>
</dbReference>
<protein>
    <submittedName>
        <fullName evidence="1">Uncharacterized protein</fullName>
    </submittedName>
</protein>
<accession>A0AC61Y3D1</accession>
<dbReference type="Proteomes" id="UP000356253">
    <property type="component" value="Unassembled WGS sequence"/>
</dbReference>
<reference evidence="1" key="1">
    <citation type="submission" date="2019-09" db="EMBL/GenBank/DDBJ databases">
        <authorList>
            <person name="Rodrigo-Torres L."/>
            <person name="Arahal R. D."/>
            <person name="Lucena T."/>
        </authorList>
    </citation>
    <scope>NUCLEOTIDE SEQUENCE</scope>
    <source>
        <strain evidence="1">ISS653</strain>
    </source>
</reference>
<name>A0AC61Y3D1_9FLAO</name>
<sequence length="99" mass="11522">MKLLAFTFLLLFVTFLVTPTVITLIKQDADISCAFSYNEEEQHRLYAKKRMDEFQFRMTSDLELNSFLSEEKTIPISDYSVNCLPVIYYDLLSPPPELA</sequence>
<evidence type="ECO:0000313" key="1">
    <source>
        <dbReference type="EMBL" id="VVU98955.1"/>
    </source>
</evidence>
<organism evidence="1 2">
    <name type="scientific">Mesonia oceanica</name>
    <dbReference type="NCBI Taxonomy" id="2687242"/>
    <lineage>
        <taxon>Bacteria</taxon>
        <taxon>Pseudomonadati</taxon>
        <taxon>Bacteroidota</taxon>
        <taxon>Flavobacteriia</taxon>
        <taxon>Flavobacteriales</taxon>
        <taxon>Flavobacteriaceae</taxon>
        <taxon>Mesonia</taxon>
    </lineage>
</organism>
<evidence type="ECO:0000313" key="2">
    <source>
        <dbReference type="Proteomes" id="UP000356253"/>
    </source>
</evidence>
<keyword evidence="2" id="KW-1185">Reference proteome</keyword>